<feature type="transmembrane region" description="Helical" evidence="8">
    <location>
        <begin position="344"/>
        <end position="376"/>
    </location>
</feature>
<feature type="transmembrane region" description="Helical" evidence="8">
    <location>
        <begin position="207"/>
        <end position="232"/>
    </location>
</feature>
<evidence type="ECO:0000313" key="9">
    <source>
        <dbReference type="EMBL" id="ATQ44347.1"/>
    </source>
</evidence>
<evidence type="ECO:0000256" key="3">
    <source>
        <dbReference type="ARBA" id="ARBA00022679"/>
    </source>
</evidence>
<feature type="transmembrane region" description="Helical" evidence="8">
    <location>
        <begin position="179"/>
        <end position="200"/>
    </location>
</feature>
<evidence type="ECO:0000256" key="7">
    <source>
        <dbReference type="ARBA" id="ARBA00024033"/>
    </source>
</evidence>
<dbReference type="GO" id="GO:0016758">
    <property type="term" value="F:hexosyltransferase activity"/>
    <property type="evidence" value="ECO:0007669"/>
    <property type="project" value="InterPro"/>
</dbReference>
<proteinExistence type="inferred from homology"/>
<feature type="transmembrane region" description="Helical" evidence="8">
    <location>
        <begin position="104"/>
        <end position="127"/>
    </location>
</feature>
<keyword evidence="6 8" id="KW-0472">Membrane</keyword>
<dbReference type="EMBL" id="CP024201">
    <property type="protein sequence ID" value="ATQ44347.1"/>
    <property type="molecule type" value="Genomic_DNA"/>
</dbReference>
<keyword evidence="3" id="KW-0808">Transferase</keyword>
<comment type="subcellular location">
    <subcellularLocation>
        <location evidence="1">Cell membrane</location>
        <topology evidence="1">Multi-pass membrane protein</topology>
    </subcellularLocation>
</comment>
<organism evidence="9 10">
    <name type="scientific">Caulobacter mirabilis</name>
    <dbReference type="NCBI Taxonomy" id="69666"/>
    <lineage>
        <taxon>Bacteria</taxon>
        <taxon>Pseudomonadati</taxon>
        <taxon>Pseudomonadota</taxon>
        <taxon>Alphaproteobacteria</taxon>
        <taxon>Caulobacterales</taxon>
        <taxon>Caulobacteraceae</taxon>
        <taxon>Caulobacter</taxon>
    </lineage>
</organism>
<gene>
    <name evidence="9" type="ORF">CSW64_19120</name>
</gene>
<feature type="transmembrane region" description="Helical" evidence="8">
    <location>
        <begin position="273"/>
        <end position="291"/>
    </location>
</feature>
<feature type="transmembrane region" description="Helical" evidence="8">
    <location>
        <begin position="303"/>
        <end position="324"/>
    </location>
</feature>
<evidence type="ECO:0000256" key="2">
    <source>
        <dbReference type="ARBA" id="ARBA00022475"/>
    </source>
</evidence>
<keyword evidence="10" id="KW-1185">Reference proteome</keyword>
<feature type="transmembrane region" description="Helical" evidence="8">
    <location>
        <begin position="18"/>
        <end position="39"/>
    </location>
</feature>
<keyword evidence="4 8" id="KW-0812">Transmembrane</keyword>
<comment type="similarity">
    <text evidence="7">Belongs to the glycosyltransferase 87 family.</text>
</comment>
<dbReference type="Pfam" id="PF09594">
    <property type="entry name" value="GT87"/>
    <property type="match status" value="1"/>
</dbReference>
<protein>
    <recommendedName>
        <fullName evidence="11">DUF2029 domain-containing protein</fullName>
    </recommendedName>
</protein>
<evidence type="ECO:0000313" key="10">
    <source>
        <dbReference type="Proteomes" id="UP000228945"/>
    </source>
</evidence>
<reference evidence="9 10" key="1">
    <citation type="submission" date="2017-10" db="EMBL/GenBank/DDBJ databases">
        <title>Genome sequence of Caulobacter mirabilis FWC38.</title>
        <authorList>
            <person name="Fiebig A."/>
            <person name="Crosson S."/>
        </authorList>
    </citation>
    <scope>NUCLEOTIDE SEQUENCE [LARGE SCALE GENOMIC DNA]</scope>
    <source>
        <strain evidence="9 10">FWC 38</strain>
    </source>
</reference>
<sequence>MGETATVASPGEVRLRLIVVWVLILAFSAAGLAELTVVVRTQPVGFDFLPMWTAAREVLQGRLDLYDFDHITQAQSWIIRQDDAGERPFVYPPSALLLFVPFGLVPYGVAYAVWTALTATLFAWAVARDTPRRVLAAVLVLTVSPSLTVLHVGQTTFLICAMALLALRMLEARPIVAGVLLGLAAAIKPQALVMAPLVLVAAGRFRALAGAMAAGALAGLLSLALFGLGLWLDWLASLSSFSNLVAWNDGLLRGNLTPISIADRYGFEGGWRTAWRIFWIGAGALFAILVFRKTKDLAMRMAGLFGGALLAAPYAIYYDAALLAPTGVWLLLRDLDRPSWSLRIVGVLLLSVCTFPWLGPLGLIAFLAVAVGPLAFRDRWFSIS</sequence>
<dbReference type="InterPro" id="IPR018584">
    <property type="entry name" value="GT87"/>
</dbReference>
<dbReference type="AlphaFoldDB" id="A0A2D2B298"/>
<feature type="transmembrane region" description="Helical" evidence="8">
    <location>
        <begin position="134"/>
        <end position="167"/>
    </location>
</feature>
<evidence type="ECO:0008006" key="11">
    <source>
        <dbReference type="Google" id="ProtNLM"/>
    </source>
</evidence>
<dbReference type="Proteomes" id="UP000228945">
    <property type="component" value="Chromosome"/>
</dbReference>
<evidence type="ECO:0000256" key="6">
    <source>
        <dbReference type="ARBA" id="ARBA00023136"/>
    </source>
</evidence>
<evidence type="ECO:0000256" key="8">
    <source>
        <dbReference type="SAM" id="Phobius"/>
    </source>
</evidence>
<keyword evidence="5 8" id="KW-1133">Transmembrane helix</keyword>
<keyword evidence="2" id="KW-1003">Cell membrane</keyword>
<dbReference type="GO" id="GO:0005886">
    <property type="term" value="C:plasma membrane"/>
    <property type="evidence" value="ECO:0007669"/>
    <property type="project" value="UniProtKB-SubCell"/>
</dbReference>
<dbReference type="OrthoDB" id="7679563at2"/>
<evidence type="ECO:0000256" key="1">
    <source>
        <dbReference type="ARBA" id="ARBA00004651"/>
    </source>
</evidence>
<accession>A0A2D2B298</accession>
<dbReference type="KEGG" id="cmb:CSW64_19120"/>
<evidence type="ECO:0000256" key="5">
    <source>
        <dbReference type="ARBA" id="ARBA00022989"/>
    </source>
</evidence>
<evidence type="ECO:0000256" key="4">
    <source>
        <dbReference type="ARBA" id="ARBA00022692"/>
    </source>
</evidence>
<name>A0A2D2B298_9CAUL</name>